<keyword evidence="7" id="KW-1185">Reference proteome</keyword>
<dbReference type="PANTHER" id="PTHR30126">
    <property type="entry name" value="HTH-TYPE TRANSCRIPTIONAL REGULATOR"/>
    <property type="match status" value="1"/>
</dbReference>
<evidence type="ECO:0000259" key="5">
    <source>
        <dbReference type="PROSITE" id="PS50931"/>
    </source>
</evidence>
<comment type="caution">
    <text evidence="6">The sequence shown here is derived from an EMBL/GenBank/DDBJ whole genome shotgun (WGS) entry which is preliminary data.</text>
</comment>
<protein>
    <submittedName>
        <fullName evidence="6">LysR family transcriptional regulator</fullName>
    </submittedName>
</protein>
<keyword evidence="3" id="KW-0238">DNA-binding</keyword>
<dbReference type="AlphaFoldDB" id="A0A7K1FHH0"/>
<dbReference type="Gene3D" id="1.10.10.10">
    <property type="entry name" value="Winged helix-like DNA-binding domain superfamily/Winged helix DNA-binding domain"/>
    <property type="match status" value="1"/>
</dbReference>
<gene>
    <name evidence="6" type="ORF">GIS00_06400</name>
</gene>
<dbReference type="GO" id="GO:0003700">
    <property type="term" value="F:DNA-binding transcription factor activity"/>
    <property type="evidence" value="ECO:0007669"/>
    <property type="project" value="InterPro"/>
</dbReference>
<dbReference type="Pfam" id="PF03466">
    <property type="entry name" value="LysR_substrate"/>
    <property type="match status" value="1"/>
</dbReference>
<evidence type="ECO:0000256" key="4">
    <source>
        <dbReference type="ARBA" id="ARBA00023163"/>
    </source>
</evidence>
<dbReference type="InterPro" id="IPR000847">
    <property type="entry name" value="LysR_HTH_N"/>
</dbReference>
<evidence type="ECO:0000313" key="6">
    <source>
        <dbReference type="EMBL" id="MTD13575.1"/>
    </source>
</evidence>
<name>A0A7K1FHH0_9ACTN</name>
<evidence type="ECO:0000256" key="2">
    <source>
        <dbReference type="ARBA" id="ARBA00023015"/>
    </source>
</evidence>
<sequence>MPELTALQVLVTVARSPSLNAAAKALGVSQQAVSARVAGLESLVGVPLILRTRQGISMTKAGSTVAEWAHRLLDVAAELDSGLATLRDDGQAHIRIAASLTIAEHLLPGWLVGVRSPGRPNPEIQVVATNSDQVLELLRAGEVDLGFVEKPGVLTDVRSRTVARDELVVVVPPGHPWTRRGFVLDAHLLADTAIVSRETGSGTREALLHALRRVEGPGFRLRPALMSLSSTTAVRAAVAAGAGPAVLSRLAVDEDVRAGRLVEIPLPGVDLRRALRAAWVGGSAPPAGVARDLVAHLGSRRPTA</sequence>
<evidence type="ECO:0000256" key="1">
    <source>
        <dbReference type="ARBA" id="ARBA00009437"/>
    </source>
</evidence>
<organism evidence="6 7">
    <name type="scientific">Nakamurella alba</name>
    <dbReference type="NCBI Taxonomy" id="2665158"/>
    <lineage>
        <taxon>Bacteria</taxon>
        <taxon>Bacillati</taxon>
        <taxon>Actinomycetota</taxon>
        <taxon>Actinomycetes</taxon>
        <taxon>Nakamurellales</taxon>
        <taxon>Nakamurellaceae</taxon>
        <taxon>Nakamurella</taxon>
    </lineage>
</organism>
<evidence type="ECO:0000256" key="3">
    <source>
        <dbReference type="ARBA" id="ARBA00023125"/>
    </source>
</evidence>
<dbReference type="PANTHER" id="PTHR30126:SF39">
    <property type="entry name" value="HTH-TYPE TRANSCRIPTIONAL REGULATOR CYSL"/>
    <property type="match status" value="1"/>
</dbReference>
<comment type="similarity">
    <text evidence="1">Belongs to the LysR transcriptional regulatory family.</text>
</comment>
<dbReference type="PRINTS" id="PR00039">
    <property type="entry name" value="HTHLYSR"/>
</dbReference>
<dbReference type="GO" id="GO:0000976">
    <property type="term" value="F:transcription cis-regulatory region binding"/>
    <property type="evidence" value="ECO:0007669"/>
    <property type="project" value="TreeGrafter"/>
</dbReference>
<dbReference type="Pfam" id="PF00126">
    <property type="entry name" value="HTH_1"/>
    <property type="match status" value="1"/>
</dbReference>
<dbReference type="InterPro" id="IPR036390">
    <property type="entry name" value="WH_DNA-bd_sf"/>
</dbReference>
<dbReference type="InterPro" id="IPR005119">
    <property type="entry name" value="LysR_subst-bd"/>
</dbReference>
<accession>A0A7K1FHH0</accession>
<dbReference type="Gene3D" id="3.40.190.10">
    <property type="entry name" value="Periplasmic binding protein-like II"/>
    <property type="match status" value="2"/>
</dbReference>
<dbReference type="PROSITE" id="PS50931">
    <property type="entry name" value="HTH_LYSR"/>
    <property type="match status" value="1"/>
</dbReference>
<proteinExistence type="inferred from homology"/>
<keyword evidence="4" id="KW-0804">Transcription</keyword>
<dbReference type="Proteomes" id="UP000460221">
    <property type="component" value="Unassembled WGS sequence"/>
</dbReference>
<dbReference type="SUPFAM" id="SSF53850">
    <property type="entry name" value="Periplasmic binding protein-like II"/>
    <property type="match status" value="1"/>
</dbReference>
<keyword evidence="2" id="KW-0805">Transcription regulation</keyword>
<dbReference type="InterPro" id="IPR036388">
    <property type="entry name" value="WH-like_DNA-bd_sf"/>
</dbReference>
<reference evidence="6 7" key="1">
    <citation type="submission" date="2019-11" db="EMBL/GenBank/DDBJ databases">
        <authorList>
            <person name="Jiang L.-Q."/>
        </authorList>
    </citation>
    <scope>NUCLEOTIDE SEQUENCE [LARGE SCALE GENOMIC DNA]</scope>
    <source>
        <strain evidence="6 7">YIM 132087</strain>
    </source>
</reference>
<dbReference type="EMBL" id="WLYK01000001">
    <property type="protein sequence ID" value="MTD13575.1"/>
    <property type="molecule type" value="Genomic_DNA"/>
</dbReference>
<dbReference type="SUPFAM" id="SSF46785">
    <property type="entry name" value="Winged helix' DNA-binding domain"/>
    <property type="match status" value="1"/>
</dbReference>
<evidence type="ECO:0000313" key="7">
    <source>
        <dbReference type="Proteomes" id="UP000460221"/>
    </source>
</evidence>
<feature type="domain" description="HTH lysR-type" evidence="5">
    <location>
        <begin position="2"/>
        <end position="59"/>
    </location>
</feature>